<dbReference type="GO" id="GO:0008270">
    <property type="term" value="F:zinc ion binding"/>
    <property type="evidence" value="ECO:0007669"/>
    <property type="project" value="InterPro"/>
</dbReference>
<dbReference type="EMBL" id="CAJNOV010017215">
    <property type="protein sequence ID" value="CAF1603972.1"/>
    <property type="molecule type" value="Genomic_DNA"/>
</dbReference>
<evidence type="ECO:0000313" key="5">
    <source>
        <dbReference type="EMBL" id="CAF1603972.1"/>
    </source>
</evidence>
<evidence type="ECO:0000256" key="2">
    <source>
        <dbReference type="SAM" id="SignalP"/>
    </source>
</evidence>
<dbReference type="Gene3D" id="3.40.80.10">
    <property type="entry name" value="Peptidoglycan recognition protein-like"/>
    <property type="match status" value="2"/>
</dbReference>
<dbReference type="CDD" id="cd06583">
    <property type="entry name" value="PGRP"/>
    <property type="match status" value="1"/>
</dbReference>
<dbReference type="SMART" id="SM00644">
    <property type="entry name" value="Ami_2"/>
    <property type="match status" value="1"/>
</dbReference>
<accession>A0A816B468</accession>
<dbReference type="GO" id="GO:0009253">
    <property type="term" value="P:peptidoglycan catabolic process"/>
    <property type="evidence" value="ECO:0007669"/>
    <property type="project" value="InterPro"/>
</dbReference>
<evidence type="ECO:0000256" key="1">
    <source>
        <dbReference type="ARBA" id="ARBA00007553"/>
    </source>
</evidence>
<dbReference type="InterPro" id="IPR002502">
    <property type="entry name" value="Amidase_domain"/>
</dbReference>
<evidence type="ECO:0000259" key="4">
    <source>
        <dbReference type="SMART" id="SM00701"/>
    </source>
</evidence>
<dbReference type="SMART" id="SM00701">
    <property type="entry name" value="PGRP"/>
    <property type="match status" value="1"/>
</dbReference>
<feature type="domain" description="N-acetylmuramoyl-L-alanine amidase" evidence="3">
    <location>
        <begin position="40"/>
        <end position="208"/>
    </location>
</feature>
<keyword evidence="2" id="KW-0732">Signal</keyword>
<evidence type="ECO:0000259" key="3">
    <source>
        <dbReference type="SMART" id="SM00644"/>
    </source>
</evidence>
<protein>
    <submittedName>
        <fullName evidence="5">Uncharacterized protein</fullName>
    </submittedName>
</protein>
<evidence type="ECO:0000313" key="6">
    <source>
        <dbReference type="Proteomes" id="UP000663855"/>
    </source>
</evidence>
<feature type="domain" description="Peptidoglycan recognition protein family" evidence="4">
    <location>
        <begin position="24"/>
        <end position="199"/>
    </location>
</feature>
<comment type="similarity">
    <text evidence="1">Belongs to the N-acetylmuramoyl-L-alanine amidase 2 family.</text>
</comment>
<dbReference type="GO" id="GO:0008745">
    <property type="term" value="F:N-acetylmuramoyl-L-alanine amidase activity"/>
    <property type="evidence" value="ECO:0007669"/>
    <property type="project" value="InterPro"/>
</dbReference>
<dbReference type="InterPro" id="IPR036505">
    <property type="entry name" value="Amidase/PGRP_sf"/>
</dbReference>
<dbReference type="PANTHER" id="PTHR11022">
    <property type="entry name" value="PEPTIDOGLYCAN RECOGNITION PROTEIN"/>
    <property type="match status" value="1"/>
</dbReference>
<reference evidence="5" key="1">
    <citation type="submission" date="2021-02" db="EMBL/GenBank/DDBJ databases">
        <authorList>
            <person name="Nowell W R."/>
        </authorList>
    </citation>
    <scope>NUCLEOTIDE SEQUENCE</scope>
</reference>
<name>A0A816B468_9BILA</name>
<dbReference type="InterPro" id="IPR006619">
    <property type="entry name" value="PGRP_domain_met/bac"/>
</dbReference>
<gene>
    <name evidence="5" type="ORF">CJN711_LOCUS35609</name>
</gene>
<dbReference type="Proteomes" id="UP000663855">
    <property type="component" value="Unassembled WGS sequence"/>
</dbReference>
<organism evidence="5 6">
    <name type="scientific">Rotaria magnacalcarata</name>
    <dbReference type="NCBI Taxonomy" id="392030"/>
    <lineage>
        <taxon>Eukaryota</taxon>
        <taxon>Metazoa</taxon>
        <taxon>Spiralia</taxon>
        <taxon>Gnathifera</taxon>
        <taxon>Rotifera</taxon>
        <taxon>Eurotatoria</taxon>
        <taxon>Bdelloidea</taxon>
        <taxon>Philodinida</taxon>
        <taxon>Philodinidae</taxon>
        <taxon>Rotaria</taxon>
    </lineage>
</organism>
<dbReference type="Pfam" id="PF01510">
    <property type="entry name" value="Amidase_2"/>
    <property type="match status" value="1"/>
</dbReference>
<dbReference type="SUPFAM" id="SSF55846">
    <property type="entry name" value="N-acetylmuramoyl-L-alanine amidase-like"/>
    <property type="match status" value="2"/>
</dbReference>
<feature type="signal peptide" evidence="2">
    <location>
        <begin position="1"/>
        <end position="17"/>
    </location>
</feature>
<dbReference type="InterPro" id="IPR015510">
    <property type="entry name" value="PGRP"/>
</dbReference>
<comment type="caution">
    <text evidence="5">The sequence shown here is derived from an EMBL/GenBank/DDBJ whole genome shotgun (WGS) entry which is preliminary data.</text>
</comment>
<dbReference type="PANTHER" id="PTHR11022:SF41">
    <property type="entry name" value="PEPTIDOGLYCAN-RECOGNITION PROTEIN LC-RELATED"/>
    <property type="match status" value="1"/>
</dbReference>
<feature type="chain" id="PRO_5032355600" evidence="2">
    <location>
        <begin position="18"/>
        <end position="274"/>
    </location>
</feature>
<proteinExistence type="inferred from homology"/>
<dbReference type="AlphaFoldDB" id="A0A816B468"/>
<sequence length="274" mass="30647">MTSILFIYHLLLAIVSSQSPCDELSLVDRAEWGAQEPIKINNITSKPLSFIVMHHSYSPSSCYDDDSCIERVKDIQSFHQTSQGWDDIGFHFLVGENGKVYEGRGWNRQAAHSTGWNNGAYGVCIIGDFTNASPNEKALNAILCETFTFYRSGVCIIGDFTNASPNEKALNAVRLWIDCGIKLGYVKEDHYIITHRQSQRPHYTDCPGDNMFGIVRSWPRYCSFQNSGASLNANKPQIALALEFCEKQLSPLSSASTNLATSLIMFYLLLIHSL</sequence>